<evidence type="ECO:0000256" key="1">
    <source>
        <dbReference type="SAM" id="MobiDB-lite"/>
    </source>
</evidence>
<dbReference type="STRING" id="1387353.BSF38_00945"/>
<evidence type="ECO:0000256" key="2">
    <source>
        <dbReference type="SAM" id="SignalP"/>
    </source>
</evidence>
<keyword evidence="4" id="KW-1185">Reference proteome</keyword>
<proteinExistence type="predicted"/>
<dbReference type="EMBL" id="CP019082">
    <property type="protein sequence ID" value="APW59521.1"/>
    <property type="molecule type" value="Genomic_DNA"/>
</dbReference>
<protein>
    <recommendedName>
        <fullName evidence="5">Secretin/TonB short N-terminal domain-containing protein</fullName>
    </recommendedName>
</protein>
<evidence type="ECO:0008006" key="5">
    <source>
        <dbReference type="Google" id="ProtNLM"/>
    </source>
</evidence>
<dbReference type="Proteomes" id="UP000186309">
    <property type="component" value="Chromosome"/>
</dbReference>
<dbReference type="KEGG" id="pbor:BSF38_00945"/>
<organism evidence="3 4">
    <name type="scientific">Paludisphaera borealis</name>
    <dbReference type="NCBI Taxonomy" id="1387353"/>
    <lineage>
        <taxon>Bacteria</taxon>
        <taxon>Pseudomonadati</taxon>
        <taxon>Planctomycetota</taxon>
        <taxon>Planctomycetia</taxon>
        <taxon>Isosphaerales</taxon>
        <taxon>Isosphaeraceae</taxon>
        <taxon>Paludisphaera</taxon>
    </lineage>
</organism>
<dbReference type="RefSeq" id="WP_076343690.1">
    <property type="nucleotide sequence ID" value="NZ_CP019082.1"/>
</dbReference>
<sequence>MRTPLARFLGSTLALVLLLGVSLASSGFEDGAKPPSKDPGKAEPQTPIEVNEWSIWVGNPGQTTINSLKFYRNPMPNSVGTSRPKLDDKELAAKFPIAPVSIVQFFGDPSKDVDVDLRVKKGSVLSHWPASKEYTGRLHWFGAELKNEPPAGVPQSYLPDDHWLHKLRENASALYLRYESHYERFIAYDAELTIPIPVKLRGGPDEYTLQNMTNRRLVDVAVIAPSDDGFRVGWLDELPAAATDKQAEEEAKEKEKKAAEAKKAVDPAKKAADDKAKADGLFREAEEKPKEKEEALPPLPAEGDATVQARVDQLLNQSITLVVEHAPRRELLNMVGTQARLRLEFDDRAIAKEKIDLTQPTGLKAAGVAIRDALADLLGNVGLSYRVTEEGRLYITTAARLAEEANKKGAVVEGPPVKLVMSQPRKPTDPSYHELTRDAMTRRLEGQGLRKDVVQLILDTHGKALFEPGELIVLAHLARETIDETVVLDVFPPPKKFVRSALVVVHGVDPRLQDRARQLVKQLGDKAYKTRESAESRLLALGPVAVPALEDALRDKDVEIAFRAERLLLKLNRSVP</sequence>
<reference evidence="4" key="1">
    <citation type="submission" date="2016-12" db="EMBL/GenBank/DDBJ databases">
        <title>Comparative genomics of four Isosphaeraceae planctomycetes: a common pool of plasmids and glycoside hydrolase genes.</title>
        <authorList>
            <person name="Ivanova A."/>
        </authorList>
    </citation>
    <scope>NUCLEOTIDE SEQUENCE [LARGE SCALE GENOMIC DNA]</scope>
    <source>
        <strain evidence="4">PX4</strain>
    </source>
</reference>
<evidence type="ECO:0000313" key="3">
    <source>
        <dbReference type="EMBL" id="APW59521.1"/>
    </source>
</evidence>
<feature type="chain" id="PRO_5013046936" description="Secretin/TonB short N-terminal domain-containing protein" evidence="2">
    <location>
        <begin position="25"/>
        <end position="576"/>
    </location>
</feature>
<dbReference type="AlphaFoldDB" id="A0A1U7CKR5"/>
<feature type="signal peptide" evidence="2">
    <location>
        <begin position="1"/>
        <end position="24"/>
    </location>
</feature>
<gene>
    <name evidence="3" type="ORF">BSF38_00945</name>
</gene>
<feature type="compositionally biased region" description="Basic and acidic residues" evidence="1">
    <location>
        <begin position="245"/>
        <end position="295"/>
    </location>
</feature>
<feature type="region of interest" description="Disordered" evidence="1">
    <location>
        <begin position="243"/>
        <end position="301"/>
    </location>
</feature>
<accession>A0A1U7CKR5</accession>
<name>A0A1U7CKR5_9BACT</name>
<keyword evidence="2" id="KW-0732">Signal</keyword>
<evidence type="ECO:0000313" key="4">
    <source>
        <dbReference type="Proteomes" id="UP000186309"/>
    </source>
</evidence>